<proteinExistence type="inferred from homology"/>
<dbReference type="InterPro" id="IPR006918">
    <property type="entry name" value="COBRA_pln"/>
</dbReference>
<keyword evidence="3" id="KW-0325">Glycoprotein</keyword>
<gene>
    <name evidence="5" type="ORF">HUJ06_013437</name>
</gene>
<dbReference type="GO" id="GO:0016020">
    <property type="term" value="C:membrane"/>
    <property type="evidence" value="ECO:0007669"/>
    <property type="project" value="InterPro"/>
</dbReference>
<evidence type="ECO:0000256" key="3">
    <source>
        <dbReference type="ARBA" id="ARBA00023180"/>
    </source>
</evidence>
<dbReference type="Proteomes" id="UP000607653">
    <property type="component" value="Unassembled WGS sequence"/>
</dbReference>
<dbReference type="GO" id="GO:0010215">
    <property type="term" value="P:cellulose microfibril organization"/>
    <property type="evidence" value="ECO:0007669"/>
    <property type="project" value="InterPro"/>
</dbReference>
<comment type="similarity">
    <text evidence="1">Belongs to the COBRA family.</text>
</comment>
<evidence type="ECO:0000313" key="5">
    <source>
        <dbReference type="EMBL" id="DAD39114.1"/>
    </source>
</evidence>
<keyword evidence="4" id="KW-0812">Transmembrane</keyword>
<sequence>MASRRTPIFLPLRSISGSISIFLFLSLLSFYICRTDGYDPLDPNGNITIKWDILTWNGDTYDARVSIFNFQLFRHVETPGWKLSWEWSNLEVIWNIVGAEATEQGDCSRIKGSQLPHSCEKKPVIVDLLPGTPYNMQVANCCKGGVLSSMTQDPTKYGAAFQMNVGMVSQAIANMTMPGNFSLGLPGYSCSEPFNVTPSKFSSDNGRRWTQALSK</sequence>
<dbReference type="PANTHER" id="PTHR31673:SF30">
    <property type="entry name" value="COBRA-LIKE PROTEIN 6"/>
    <property type="match status" value="1"/>
</dbReference>
<name>A0A822YYE1_NELNU</name>
<accession>A0A822YYE1</accession>
<feature type="transmembrane region" description="Helical" evidence="4">
    <location>
        <begin position="12"/>
        <end position="32"/>
    </location>
</feature>
<evidence type="ECO:0000256" key="2">
    <source>
        <dbReference type="ARBA" id="ARBA00022729"/>
    </source>
</evidence>
<dbReference type="AlphaFoldDB" id="A0A822YYE1"/>
<keyword evidence="4" id="KW-1133">Transmembrane helix</keyword>
<dbReference type="PANTHER" id="PTHR31673">
    <property type="entry name" value="PROTEIN COBRA"/>
    <property type="match status" value="1"/>
</dbReference>
<keyword evidence="6" id="KW-1185">Reference proteome</keyword>
<evidence type="ECO:0000256" key="4">
    <source>
        <dbReference type="SAM" id="Phobius"/>
    </source>
</evidence>
<dbReference type="Pfam" id="PF04833">
    <property type="entry name" value="COBRA"/>
    <property type="match status" value="1"/>
</dbReference>
<keyword evidence="2" id="KW-0732">Signal</keyword>
<dbReference type="EMBL" id="DUZY01000005">
    <property type="protein sequence ID" value="DAD39114.1"/>
    <property type="molecule type" value="Genomic_DNA"/>
</dbReference>
<protein>
    <recommendedName>
        <fullName evidence="7">COBRA-like protein</fullName>
    </recommendedName>
</protein>
<evidence type="ECO:0000313" key="6">
    <source>
        <dbReference type="Proteomes" id="UP000607653"/>
    </source>
</evidence>
<reference evidence="5 6" key="1">
    <citation type="journal article" date="2020" name="Mol. Biol. Evol.">
        <title>Distinct Expression and Methylation Patterns for Genes with Different Fates following a Single Whole-Genome Duplication in Flowering Plants.</title>
        <authorList>
            <person name="Shi T."/>
            <person name="Rahmani R.S."/>
            <person name="Gugger P.F."/>
            <person name="Wang M."/>
            <person name="Li H."/>
            <person name="Zhang Y."/>
            <person name="Li Z."/>
            <person name="Wang Q."/>
            <person name="Van de Peer Y."/>
            <person name="Marchal K."/>
            <person name="Chen J."/>
        </authorList>
    </citation>
    <scope>NUCLEOTIDE SEQUENCE [LARGE SCALE GENOMIC DNA]</scope>
    <source>
        <tissue evidence="5">Leaf</tissue>
    </source>
</reference>
<evidence type="ECO:0008006" key="7">
    <source>
        <dbReference type="Google" id="ProtNLM"/>
    </source>
</evidence>
<keyword evidence="4" id="KW-0472">Membrane</keyword>
<evidence type="ECO:0000256" key="1">
    <source>
        <dbReference type="ARBA" id="ARBA00005507"/>
    </source>
</evidence>
<comment type="caution">
    <text evidence="5">The sequence shown here is derived from an EMBL/GenBank/DDBJ whole genome shotgun (WGS) entry which is preliminary data.</text>
</comment>
<organism evidence="5 6">
    <name type="scientific">Nelumbo nucifera</name>
    <name type="common">Sacred lotus</name>
    <dbReference type="NCBI Taxonomy" id="4432"/>
    <lineage>
        <taxon>Eukaryota</taxon>
        <taxon>Viridiplantae</taxon>
        <taxon>Streptophyta</taxon>
        <taxon>Embryophyta</taxon>
        <taxon>Tracheophyta</taxon>
        <taxon>Spermatophyta</taxon>
        <taxon>Magnoliopsida</taxon>
        <taxon>Proteales</taxon>
        <taxon>Nelumbonaceae</taxon>
        <taxon>Nelumbo</taxon>
    </lineage>
</organism>